<dbReference type="InterPro" id="IPR000156">
    <property type="entry name" value="Ran_bind_dom"/>
</dbReference>
<keyword evidence="1" id="KW-0479">Metal-binding</keyword>
<keyword evidence="3" id="KW-0862">Zinc</keyword>
<dbReference type="PANTHER" id="PTHR25462:SF296">
    <property type="entry name" value="MEIOTIC P26, ISOFORM F"/>
    <property type="match status" value="1"/>
</dbReference>
<evidence type="ECO:0000256" key="1">
    <source>
        <dbReference type="ARBA" id="ARBA00022723"/>
    </source>
</evidence>
<dbReference type="InterPro" id="IPR017907">
    <property type="entry name" value="Znf_RING_CS"/>
</dbReference>
<evidence type="ECO:0000256" key="2">
    <source>
        <dbReference type="ARBA" id="ARBA00022771"/>
    </source>
</evidence>
<proteinExistence type="predicted"/>
<evidence type="ECO:0000259" key="6">
    <source>
        <dbReference type="PROSITE" id="PS50196"/>
    </source>
</evidence>
<dbReference type="InterPro" id="IPR011993">
    <property type="entry name" value="PH-like_dom_sf"/>
</dbReference>
<dbReference type="SMART" id="SM00160">
    <property type="entry name" value="RanBD"/>
    <property type="match status" value="1"/>
</dbReference>
<dbReference type="InterPro" id="IPR047153">
    <property type="entry name" value="TRIM45/56/19-like"/>
</dbReference>
<evidence type="ECO:0000259" key="5">
    <source>
        <dbReference type="PROSITE" id="PS50089"/>
    </source>
</evidence>
<evidence type="ECO:0000313" key="8">
    <source>
        <dbReference type="Proteomes" id="UP000838412"/>
    </source>
</evidence>
<name>A0A8K0EYG9_BRALA</name>
<dbReference type="OrthoDB" id="654191at2759"/>
<dbReference type="GO" id="GO:0005654">
    <property type="term" value="C:nucleoplasm"/>
    <property type="evidence" value="ECO:0007669"/>
    <property type="project" value="TreeGrafter"/>
</dbReference>
<dbReference type="Gene3D" id="3.30.40.10">
    <property type="entry name" value="Zinc/RING finger domain, C3HC4 (zinc finger)"/>
    <property type="match status" value="1"/>
</dbReference>
<dbReference type="PANTHER" id="PTHR25462">
    <property type="entry name" value="BONUS, ISOFORM C-RELATED"/>
    <property type="match status" value="1"/>
</dbReference>
<dbReference type="Gene3D" id="2.30.29.30">
    <property type="entry name" value="Pleckstrin-homology domain (PH domain)/Phosphotyrosine-binding domain (PTB)"/>
    <property type="match status" value="1"/>
</dbReference>
<dbReference type="SUPFAM" id="SSF57850">
    <property type="entry name" value="RING/U-box"/>
    <property type="match status" value="1"/>
</dbReference>
<feature type="domain" description="RanBD1" evidence="6">
    <location>
        <begin position="368"/>
        <end position="491"/>
    </location>
</feature>
<gene>
    <name evidence="7" type="primary">RANBP2</name>
    <name evidence="7" type="ORF">BLAG_LOCUS20662</name>
</gene>
<organism evidence="7 8">
    <name type="scientific">Branchiostoma lanceolatum</name>
    <name type="common">Common lancelet</name>
    <name type="synonym">Amphioxus lanceolatum</name>
    <dbReference type="NCBI Taxonomy" id="7740"/>
    <lineage>
        <taxon>Eukaryota</taxon>
        <taxon>Metazoa</taxon>
        <taxon>Chordata</taxon>
        <taxon>Cephalochordata</taxon>
        <taxon>Leptocardii</taxon>
        <taxon>Amphioxiformes</taxon>
        <taxon>Branchiostomatidae</taxon>
        <taxon>Branchiostoma</taxon>
    </lineage>
</organism>
<protein>
    <submittedName>
        <fullName evidence="7">RANBP2 protein</fullName>
    </submittedName>
</protein>
<dbReference type="GO" id="GO:0008270">
    <property type="term" value="F:zinc ion binding"/>
    <property type="evidence" value="ECO:0007669"/>
    <property type="project" value="UniProtKB-KW"/>
</dbReference>
<evidence type="ECO:0000256" key="3">
    <source>
        <dbReference type="ARBA" id="ARBA00022833"/>
    </source>
</evidence>
<dbReference type="PROSITE" id="PS00518">
    <property type="entry name" value="ZF_RING_1"/>
    <property type="match status" value="1"/>
</dbReference>
<accession>A0A8K0EYG9</accession>
<dbReference type="EMBL" id="OV696691">
    <property type="protein sequence ID" value="CAH1267228.1"/>
    <property type="molecule type" value="Genomic_DNA"/>
</dbReference>
<dbReference type="Proteomes" id="UP000838412">
    <property type="component" value="Chromosome 6"/>
</dbReference>
<dbReference type="PROSITE" id="PS50089">
    <property type="entry name" value="ZF_RING_2"/>
    <property type="match status" value="1"/>
</dbReference>
<dbReference type="GO" id="GO:0061630">
    <property type="term" value="F:ubiquitin protein ligase activity"/>
    <property type="evidence" value="ECO:0007669"/>
    <property type="project" value="TreeGrafter"/>
</dbReference>
<dbReference type="AlphaFoldDB" id="A0A8K0EYG9"/>
<dbReference type="InterPro" id="IPR027370">
    <property type="entry name" value="Znf-RING_euk"/>
</dbReference>
<dbReference type="PROSITE" id="PS50196">
    <property type="entry name" value="RANBD1"/>
    <property type="match status" value="1"/>
</dbReference>
<sequence length="502" mass="55745">MYHGPIALWFVMASEVQQNIVCSICLELFHCPVVLPCCHSFCKKCISDWVDMSFHRQRAESFTCPECRMPFNLNRGGVEALPFNHALSSMVGAYRTSGNGGNFLSANGNARLVQGMGTQGVQVPGRCREHGKSLLMYCMACEEECCLQCIKEPGGKHPASSPQHNVKNKYVATSLRKVSLMDISIGSRKTQEKISDMETALYSNTGKAINEIKSQMEAIKKALDMKTAQMMAAVQSERAEKQERLDAIRRGLNTIRDDSRFLLGEGGNSEKFLKRPYRILTKQPESTVSSTEKTHLAPDLQLFPKLSVSCTSPLPTIAEEIPIADDGTPKMTESMPNEPTNVHANPGNANLRRGHEDIRANTFSKLTKENQKEEEIMFQQTAKLFLWESDRTDWKELGAGDLKILRHNVTGKARVLMWSDGTYSVQANHYITADMNLVHDKIGGENALVWSGIDAADGSRKEAFFAAAFCEPDAATVYKKVFKRCVARETAKERTASASSTP</sequence>
<dbReference type="InterPro" id="IPR013083">
    <property type="entry name" value="Znf_RING/FYVE/PHD"/>
</dbReference>
<feature type="domain" description="RING-type" evidence="5">
    <location>
        <begin position="22"/>
        <end position="68"/>
    </location>
</feature>
<keyword evidence="8" id="KW-1185">Reference proteome</keyword>
<dbReference type="Pfam" id="PF00638">
    <property type="entry name" value="Ran_BP1"/>
    <property type="match status" value="1"/>
</dbReference>
<keyword evidence="2 4" id="KW-0863">Zinc-finger</keyword>
<dbReference type="Pfam" id="PF13445">
    <property type="entry name" value="zf-RING_UBOX"/>
    <property type="match status" value="1"/>
</dbReference>
<dbReference type="SMART" id="SM00184">
    <property type="entry name" value="RING"/>
    <property type="match status" value="1"/>
</dbReference>
<reference evidence="7" key="1">
    <citation type="submission" date="2022-01" db="EMBL/GenBank/DDBJ databases">
        <authorList>
            <person name="Braso-Vives M."/>
        </authorList>
    </citation>
    <scope>NUCLEOTIDE SEQUENCE</scope>
</reference>
<dbReference type="InterPro" id="IPR001841">
    <property type="entry name" value="Znf_RING"/>
</dbReference>
<evidence type="ECO:0000313" key="7">
    <source>
        <dbReference type="EMBL" id="CAH1267228.1"/>
    </source>
</evidence>
<dbReference type="SUPFAM" id="SSF50729">
    <property type="entry name" value="PH domain-like"/>
    <property type="match status" value="1"/>
</dbReference>
<evidence type="ECO:0000256" key="4">
    <source>
        <dbReference type="PROSITE-ProRule" id="PRU00175"/>
    </source>
</evidence>
<dbReference type="SUPFAM" id="SSF57845">
    <property type="entry name" value="B-box zinc-binding domain"/>
    <property type="match status" value="1"/>
</dbReference>